<dbReference type="InterPro" id="IPR017853">
    <property type="entry name" value="GH"/>
</dbReference>
<name>A0A3E2TGN4_9FIRM</name>
<dbReference type="GO" id="GO:0003796">
    <property type="term" value="F:lysozyme activity"/>
    <property type="evidence" value="ECO:0007669"/>
    <property type="project" value="InterPro"/>
</dbReference>
<dbReference type="InterPro" id="IPR000772">
    <property type="entry name" value="Ricin_B_lectin"/>
</dbReference>
<evidence type="ECO:0000313" key="6">
    <source>
        <dbReference type="EMBL" id="RGC49324.1"/>
    </source>
</evidence>
<comment type="caution">
    <text evidence="5">The sequence shown here is derived from an EMBL/GenBank/DDBJ whole genome shotgun (WGS) entry which is preliminary data.</text>
</comment>
<dbReference type="EMBL" id="QVEP01000047">
    <property type="protein sequence ID" value="RGB75354.1"/>
    <property type="molecule type" value="Genomic_DNA"/>
</dbReference>
<feature type="compositionally biased region" description="Polar residues" evidence="2">
    <location>
        <begin position="73"/>
        <end position="82"/>
    </location>
</feature>
<dbReference type="InterPro" id="IPR002053">
    <property type="entry name" value="Glyco_hydro_25"/>
</dbReference>
<dbReference type="Pfam" id="PF14200">
    <property type="entry name" value="RicinB_lectin_2"/>
    <property type="match status" value="2"/>
</dbReference>
<dbReference type="Gene3D" id="3.20.20.80">
    <property type="entry name" value="Glycosidases"/>
    <property type="match status" value="1"/>
</dbReference>
<dbReference type="EMBL" id="QVFD01000003">
    <property type="protein sequence ID" value="RGC49324.1"/>
    <property type="molecule type" value="Genomic_DNA"/>
</dbReference>
<feature type="domain" description="Ricin B lectin" evidence="4">
    <location>
        <begin position="455"/>
        <end position="590"/>
    </location>
</feature>
<sequence length="838" mass="91876">MKKFISAICVIALMMPSTLSAFADAGTADNLSGQQAVVVDVADSTENAAETETETVVETESASVVSTEKASDTKATSDTSKASETEIMDETEDEPEVDPQYADDPQYWKEMKKQYGVATMSAVPDEYIHNSRFSDCVVRYGVDVSSYQEDIDWAKAKDDGVEFAIIRAGYRGWGSAGNPGKDPYLIKNIEGAQAQGIRVGVYIYSQAITPDEARQEVDWVIGWLQGHQIDLPMVLDYEYAESYGALTGRLYNANLSRQAATNVCLAFCDYASQKGYIPMVYANKGMLENNLNASAISEKYPIWLAHYTYQTGYTGDYDFWQYSSQTTVDGIPGSVDGDFWYEDADNYEVTLDNYTAPQCMEAGEGFSVEGRVSSGLKLDAVTVGVYDRNNHQVTGGTAYPGTYTYDLSALDASVKISGLSGGMYHYKVIVQDSEGEHQMLDKVFSVCSNSPTIQDGTYLIASAKNQNKVLSVDNNRNTSGTNILLWNRAEIPYRQFQFTYQGNGYYKIKNMGSGLYLSAAGQRGSSGTNVEQSSSATLWQVLPDGAGGYYIVPNCSYTSCLDLYTGIPDNGKNIDLWNYNMRGSQRWYLISSSAKPSISGQTIPGNMQQGSSFSIRGTVSSSEKITSVTVGAYDTNGRMKIGKTAQTNAKGYNLKNLDTSIKFGSLPAGAYRYKVTVKTTTGTYTLINRIFMVKSNGRTVSNGTYRLVLAQNKNYAISVDRDGKTSGTNLLLWANRNVAFRRFKFTYQSNGYYTIKNEGSGLYLSVKGQGSASGSNVELSSSATQWQVLPDGTGSYYLVPKCSSTSCLDMYSGIPANGKNIEIWNYNMGKAQRWSLVK</sequence>
<evidence type="ECO:0000313" key="7">
    <source>
        <dbReference type="Proteomes" id="UP000260773"/>
    </source>
</evidence>
<dbReference type="SUPFAM" id="SSF50370">
    <property type="entry name" value="Ricin B-like lectins"/>
    <property type="match status" value="2"/>
</dbReference>
<feature type="domain" description="Ricin B lectin" evidence="4">
    <location>
        <begin position="702"/>
        <end position="837"/>
    </location>
</feature>
<feature type="compositionally biased region" description="Acidic residues" evidence="2">
    <location>
        <begin position="86"/>
        <end position="97"/>
    </location>
</feature>
<dbReference type="Proteomes" id="UP000261231">
    <property type="component" value="Unassembled WGS sequence"/>
</dbReference>
<feature type="region of interest" description="Disordered" evidence="2">
    <location>
        <begin position="44"/>
        <end position="101"/>
    </location>
</feature>
<dbReference type="RefSeq" id="WP_015513239.1">
    <property type="nucleotide sequence ID" value="NZ_JAQDKA010000008.1"/>
</dbReference>
<evidence type="ECO:0000256" key="1">
    <source>
        <dbReference type="ARBA" id="ARBA00010646"/>
    </source>
</evidence>
<dbReference type="Pfam" id="PF01183">
    <property type="entry name" value="Glyco_hydro_25"/>
    <property type="match status" value="1"/>
</dbReference>
<dbReference type="GO" id="GO:0016998">
    <property type="term" value="P:cell wall macromolecule catabolic process"/>
    <property type="evidence" value="ECO:0007669"/>
    <property type="project" value="InterPro"/>
</dbReference>
<comment type="similarity">
    <text evidence="1">Belongs to the glycosyl hydrolase 25 family.</text>
</comment>
<dbReference type="PROSITE" id="PS50231">
    <property type="entry name" value="RICIN_B_LECTIN"/>
    <property type="match status" value="2"/>
</dbReference>
<feature type="compositionally biased region" description="Low complexity" evidence="2">
    <location>
        <begin position="58"/>
        <end position="68"/>
    </location>
</feature>
<dbReference type="OrthoDB" id="9783374at2"/>
<evidence type="ECO:0000256" key="2">
    <source>
        <dbReference type="SAM" id="MobiDB-lite"/>
    </source>
</evidence>
<evidence type="ECO:0000259" key="4">
    <source>
        <dbReference type="SMART" id="SM00458"/>
    </source>
</evidence>
<feature type="chain" id="PRO_5038233437" description="Ricin B lectin domain-containing protein" evidence="3">
    <location>
        <begin position="24"/>
        <end position="838"/>
    </location>
</feature>
<evidence type="ECO:0000256" key="3">
    <source>
        <dbReference type="SAM" id="SignalP"/>
    </source>
</evidence>
<keyword evidence="3" id="KW-0732">Signal</keyword>
<gene>
    <name evidence="5" type="ORF">DW070_14180</name>
    <name evidence="6" type="ORF">DW747_05085</name>
</gene>
<dbReference type="PROSITE" id="PS51904">
    <property type="entry name" value="GLYCOSYL_HYDROL_F25_2"/>
    <property type="match status" value="1"/>
</dbReference>
<dbReference type="GO" id="GO:0016052">
    <property type="term" value="P:carbohydrate catabolic process"/>
    <property type="evidence" value="ECO:0007669"/>
    <property type="project" value="TreeGrafter"/>
</dbReference>
<dbReference type="CDD" id="cd06414">
    <property type="entry name" value="GH25_LytC-like"/>
    <property type="match status" value="1"/>
</dbReference>
<dbReference type="GO" id="GO:0009253">
    <property type="term" value="P:peptidoglycan catabolic process"/>
    <property type="evidence" value="ECO:0007669"/>
    <property type="project" value="InterPro"/>
</dbReference>
<feature type="signal peptide" evidence="3">
    <location>
        <begin position="1"/>
        <end position="23"/>
    </location>
</feature>
<dbReference type="SMART" id="SM00458">
    <property type="entry name" value="RICIN"/>
    <property type="match status" value="2"/>
</dbReference>
<proteinExistence type="inferred from homology"/>
<reference evidence="7 8" key="1">
    <citation type="submission" date="2018-08" db="EMBL/GenBank/DDBJ databases">
        <title>A genome reference for cultivated species of the human gut microbiota.</title>
        <authorList>
            <person name="Zou Y."/>
            <person name="Xue W."/>
            <person name="Luo G."/>
        </authorList>
    </citation>
    <scope>NUCLEOTIDE SEQUENCE [LARGE SCALE GENOMIC DNA]</scope>
    <source>
        <strain evidence="5 7">AF45-17</strain>
        <strain evidence="6 8">AM28-39</strain>
    </source>
</reference>
<dbReference type="PANTHER" id="PTHR34135:SF2">
    <property type="entry name" value="LYSOZYME"/>
    <property type="match status" value="1"/>
</dbReference>
<dbReference type="Proteomes" id="UP000260773">
    <property type="component" value="Unassembled WGS sequence"/>
</dbReference>
<dbReference type="SUPFAM" id="SSF51445">
    <property type="entry name" value="(Trans)glycosidases"/>
    <property type="match status" value="1"/>
</dbReference>
<dbReference type="AlphaFoldDB" id="A0A3E2TGN4"/>
<dbReference type="PANTHER" id="PTHR34135">
    <property type="entry name" value="LYSOZYME"/>
    <property type="match status" value="1"/>
</dbReference>
<dbReference type="CDD" id="cd00161">
    <property type="entry name" value="beta-trefoil_Ricin-like"/>
    <property type="match status" value="2"/>
</dbReference>
<dbReference type="InterPro" id="IPR035992">
    <property type="entry name" value="Ricin_B-like_lectins"/>
</dbReference>
<dbReference type="Gene3D" id="2.80.10.50">
    <property type="match status" value="2"/>
</dbReference>
<accession>A0A3E2TGN4</accession>
<evidence type="ECO:0000313" key="8">
    <source>
        <dbReference type="Proteomes" id="UP000261231"/>
    </source>
</evidence>
<keyword evidence="8" id="KW-1185">Reference proteome</keyword>
<protein>
    <recommendedName>
        <fullName evidence="4">Ricin B lectin domain-containing protein</fullName>
    </recommendedName>
</protein>
<organism evidence="5 7">
    <name type="scientific">Coprococcus catus</name>
    <dbReference type="NCBI Taxonomy" id="116085"/>
    <lineage>
        <taxon>Bacteria</taxon>
        <taxon>Bacillati</taxon>
        <taxon>Bacillota</taxon>
        <taxon>Clostridia</taxon>
        <taxon>Lachnospirales</taxon>
        <taxon>Lachnospiraceae</taxon>
        <taxon>Coprococcus</taxon>
    </lineage>
</organism>
<evidence type="ECO:0000313" key="5">
    <source>
        <dbReference type="EMBL" id="RGB75354.1"/>
    </source>
</evidence>